<name>A0A6N4R9N3_BLAVI</name>
<evidence type="ECO:0000313" key="1">
    <source>
        <dbReference type="EMBL" id="TKW61721.1"/>
    </source>
</evidence>
<dbReference type="AlphaFoldDB" id="A0A6N4R9N3"/>
<dbReference type="Pfam" id="PF11284">
    <property type="entry name" value="DUF3085"/>
    <property type="match status" value="1"/>
</dbReference>
<evidence type="ECO:0000313" key="2">
    <source>
        <dbReference type="Proteomes" id="UP000320948"/>
    </source>
</evidence>
<comment type="caution">
    <text evidence="1">The sequence shown here is derived from an EMBL/GenBank/DDBJ whole genome shotgun (WGS) entry which is preliminary data.</text>
</comment>
<gene>
    <name evidence="1" type="ORF">DI628_03600</name>
</gene>
<sequence>MKLHFPWDEVTQLVQEINTAKTARTLYGEVTGKGLWLVGDQGVYLMPNTTDGIHHGKRGPNDKLLVVYAKECNPDKMEFDEWWDVKRRSFGGDDGTEFLKVDNILAMVVEGTTDGLQPHCLVIDITPEQFEVSVAFKSVKKRAQLH</sequence>
<reference evidence="1 2" key="1">
    <citation type="journal article" date="2017" name="Nat. Commun.">
        <title>In situ click chemistry generation of cyclooxygenase-2 inhibitors.</title>
        <authorList>
            <person name="Bhardwaj A."/>
            <person name="Kaur J."/>
            <person name="Wuest M."/>
            <person name="Wuest F."/>
        </authorList>
    </citation>
    <scope>NUCLEOTIDE SEQUENCE [LARGE SCALE GENOMIC DNA]</scope>
    <source>
        <strain evidence="1">S2_018_000_R2_106</strain>
    </source>
</reference>
<protein>
    <submittedName>
        <fullName evidence="1">DUF3085 domain-containing protein</fullName>
    </submittedName>
</protein>
<proteinExistence type="predicted"/>
<dbReference type="Proteomes" id="UP000320948">
    <property type="component" value="Unassembled WGS sequence"/>
</dbReference>
<organism evidence="1 2">
    <name type="scientific">Blastochloris viridis</name>
    <name type="common">Rhodopseudomonas viridis</name>
    <dbReference type="NCBI Taxonomy" id="1079"/>
    <lineage>
        <taxon>Bacteria</taxon>
        <taxon>Pseudomonadati</taxon>
        <taxon>Pseudomonadota</taxon>
        <taxon>Alphaproteobacteria</taxon>
        <taxon>Hyphomicrobiales</taxon>
        <taxon>Blastochloridaceae</taxon>
        <taxon>Blastochloris</taxon>
    </lineage>
</organism>
<accession>A0A6N4R9N3</accession>
<dbReference type="InterPro" id="IPR021436">
    <property type="entry name" value="DUF3085"/>
</dbReference>
<dbReference type="EMBL" id="VAFM01000001">
    <property type="protein sequence ID" value="TKW61721.1"/>
    <property type="molecule type" value="Genomic_DNA"/>
</dbReference>